<dbReference type="EMBL" id="MFDD01000009">
    <property type="protein sequence ID" value="OGE40478.1"/>
    <property type="molecule type" value="Genomic_DNA"/>
</dbReference>
<sequence length="335" mass="37200">MAENKQYRYDLHVHSANSDGRLTLPKTALLAARRGLSGFAVTDHTYSPSPRMMDGVRKALQGTPYEDQVDIFPGGELDFWHNGVHGHASLIASPIENLTILEKKLIYLRHKDPNIDYLIHWARDNMLALVFNHPAQPGLSGFSLDAINDGCEQTKYKGAVGVEVLSGTSHVAFPAAFRVSESKIRQSAKDNGLAPIAGSDTHLPVTLGRVYTVVSAHGPMHTPQDRFENLLLCMAARETYPKSDLGDLSTMELGFNRVMIAINEAAKVLGRKLIPDVDTKKYDPFQPGRLFMVLTRQMSLSDYQETLSLKAEQRKCLKALVCEIRARQAQTVFVK</sequence>
<dbReference type="Proteomes" id="UP000177328">
    <property type="component" value="Unassembled WGS sequence"/>
</dbReference>
<dbReference type="InterPro" id="IPR052018">
    <property type="entry name" value="PHP_domain"/>
</dbReference>
<feature type="domain" description="Polymerase/histidinol phosphatase N-terminal" evidence="1">
    <location>
        <begin position="9"/>
        <end position="81"/>
    </location>
</feature>
<dbReference type="AlphaFoldDB" id="A0A1F5KHW2"/>
<reference evidence="2 3" key="1">
    <citation type="journal article" date="2016" name="Nat. Commun.">
        <title>Thousands of microbial genomes shed light on interconnected biogeochemical processes in an aquifer system.</title>
        <authorList>
            <person name="Anantharaman K."/>
            <person name="Brown C.T."/>
            <person name="Hug L.A."/>
            <person name="Sharon I."/>
            <person name="Castelle C.J."/>
            <person name="Probst A.J."/>
            <person name="Thomas B.C."/>
            <person name="Singh A."/>
            <person name="Wilkins M.J."/>
            <person name="Karaoz U."/>
            <person name="Brodie E.L."/>
            <person name="Williams K.H."/>
            <person name="Hubbard S.S."/>
            <person name="Banfield J.F."/>
        </authorList>
    </citation>
    <scope>NUCLEOTIDE SEQUENCE [LARGE SCALE GENOMIC DNA]</scope>
</reference>
<name>A0A1F5KHW2_9BACT</name>
<comment type="caution">
    <text evidence="2">The sequence shown here is derived from an EMBL/GenBank/DDBJ whole genome shotgun (WGS) entry which is preliminary data.</text>
</comment>
<accession>A0A1F5KHW2</accession>
<dbReference type="InterPro" id="IPR016195">
    <property type="entry name" value="Pol/histidinol_Pase-like"/>
</dbReference>
<dbReference type="GO" id="GO:0035312">
    <property type="term" value="F:5'-3' DNA exonuclease activity"/>
    <property type="evidence" value="ECO:0007669"/>
    <property type="project" value="TreeGrafter"/>
</dbReference>
<dbReference type="Pfam" id="PF13263">
    <property type="entry name" value="PHP_C"/>
    <property type="match status" value="1"/>
</dbReference>
<dbReference type="InterPro" id="IPR003141">
    <property type="entry name" value="Pol/His_phosphatase_N"/>
</dbReference>
<dbReference type="PANTHER" id="PTHR42924:SF3">
    <property type="entry name" value="POLYMERASE_HISTIDINOL PHOSPHATASE N-TERMINAL DOMAIN-CONTAINING PROTEIN"/>
    <property type="match status" value="1"/>
</dbReference>
<organism evidence="2 3">
    <name type="scientific">Candidatus Daviesbacteria bacterium RIFCSPHIGHO2_02_FULL_43_12</name>
    <dbReference type="NCBI Taxonomy" id="1797776"/>
    <lineage>
        <taxon>Bacteria</taxon>
        <taxon>Candidatus Daviesiibacteriota</taxon>
    </lineage>
</organism>
<dbReference type="SUPFAM" id="SSF89550">
    <property type="entry name" value="PHP domain-like"/>
    <property type="match status" value="1"/>
</dbReference>
<gene>
    <name evidence="2" type="ORF">A3D25_00240</name>
</gene>
<dbReference type="PANTHER" id="PTHR42924">
    <property type="entry name" value="EXONUCLEASE"/>
    <property type="match status" value="1"/>
</dbReference>
<evidence type="ECO:0000313" key="2">
    <source>
        <dbReference type="EMBL" id="OGE40478.1"/>
    </source>
</evidence>
<protein>
    <recommendedName>
        <fullName evidence="1">Polymerase/histidinol phosphatase N-terminal domain-containing protein</fullName>
    </recommendedName>
</protein>
<evidence type="ECO:0000259" key="1">
    <source>
        <dbReference type="SMART" id="SM00481"/>
    </source>
</evidence>
<proteinExistence type="predicted"/>
<dbReference type="SMART" id="SM00481">
    <property type="entry name" value="POLIIIAc"/>
    <property type="match status" value="1"/>
</dbReference>
<dbReference type="GO" id="GO:0004534">
    <property type="term" value="F:5'-3' RNA exonuclease activity"/>
    <property type="evidence" value="ECO:0007669"/>
    <property type="project" value="TreeGrafter"/>
</dbReference>
<evidence type="ECO:0000313" key="3">
    <source>
        <dbReference type="Proteomes" id="UP000177328"/>
    </source>
</evidence>
<dbReference type="Gene3D" id="3.20.20.140">
    <property type="entry name" value="Metal-dependent hydrolases"/>
    <property type="match status" value="1"/>
</dbReference>